<dbReference type="InterPro" id="IPR050836">
    <property type="entry name" value="SDS22/Internalin_LRR"/>
</dbReference>
<keyword evidence="4" id="KW-0732">Signal</keyword>
<feature type="compositionally biased region" description="Acidic residues" evidence="3">
    <location>
        <begin position="108"/>
        <end position="123"/>
    </location>
</feature>
<dbReference type="PANTHER" id="PTHR46652:SF3">
    <property type="entry name" value="LEUCINE-RICH REPEAT-CONTAINING PROTEIN 9"/>
    <property type="match status" value="1"/>
</dbReference>
<dbReference type="Pfam" id="PF12799">
    <property type="entry name" value="LRR_4"/>
    <property type="match status" value="2"/>
</dbReference>
<dbReference type="InterPro" id="IPR025875">
    <property type="entry name" value="Leu-rich_rpt_4"/>
</dbReference>
<dbReference type="EMBL" id="JAHUZB010000009">
    <property type="protein sequence ID" value="MBV7392275.1"/>
    <property type="molecule type" value="Genomic_DNA"/>
</dbReference>
<dbReference type="Proteomes" id="UP000774130">
    <property type="component" value="Unassembled WGS sequence"/>
</dbReference>
<keyword evidence="1" id="KW-0433">Leucine-rich repeat</keyword>
<feature type="domain" description="WxL" evidence="5">
    <location>
        <begin position="2987"/>
        <end position="3167"/>
    </location>
</feature>
<name>A0ABS6THA7_9ENTE</name>
<feature type="signal peptide" evidence="4">
    <location>
        <begin position="1"/>
        <end position="26"/>
    </location>
</feature>
<dbReference type="SMART" id="SM00365">
    <property type="entry name" value="LRR_SD22"/>
    <property type="match status" value="21"/>
</dbReference>
<evidence type="ECO:0000313" key="7">
    <source>
        <dbReference type="Proteomes" id="UP000774130"/>
    </source>
</evidence>
<dbReference type="Pfam" id="PF13731">
    <property type="entry name" value="WxL"/>
    <property type="match status" value="1"/>
</dbReference>
<dbReference type="RefSeq" id="WP_218327487.1">
    <property type="nucleotide sequence ID" value="NZ_JAHUZB010000009.1"/>
</dbReference>
<feature type="compositionally biased region" description="Low complexity" evidence="3">
    <location>
        <begin position="62"/>
        <end position="81"/>
    </location>
</feature>
<reference evidence="6 7" key="1">
    <citation type="submission" date="2021-06" db="EMBL/GenBank/DDBJ databases">
        <title>Enterococcus alishanensis sp. nov., a novel lactic acid bacterium isolated from fresh coffee beans.</title>
        <authorList>
            <person name="Chen Y.-S."/>
        </authorList>
    </citation>
    <scope>NUCLEOTIDE SEQUENCE [LARGE SCALE GENOMIC DNA]</scope>
    <source>
        <strain evidence="6 7">ALS3</strain>
    </source>
</reference>
<dbReference type="InterPro" id="IPR027994">
    <property type="entry name" value="WxL_dom"/>
</dbReference>
<comment type="caution">
    <text evidence="6">The sequence shown here is derived from an EMBL/GenBank/DDBJ whole genome shotgun (WGS) entry which is preliminary data.</text>
</comment>
<protein>
    <submittedName>
        <fullName evidence="6">Leucine-rich repeat domain-containing protein</fullName>
    </submittedName>
</protein>
<evidence type="ECO:0000256" key="2">
    <source>
        <dbReference type="ARBA" id="ARBA00022737"/>
    </source>
</evidence>
<feature type="chain" id="PRO_5045324722" evidence="4">
    <location>
        <begin position="27"/>
        <end position="3167"/>
    </location>
</feature>
<dbReference type="SMART" id="SM00364">
    <property type="entry name" value="LRR_BAC"/>
    <property type="match status" value="14"/>
</dbReference>
<keyword evidence="7" id="KW-1185">Reference proteome</keyword>
<proteinExistence type="predicted"/>
<organism evidence="6 7">
    <name type="scientific">Enterococcus alishanensis</name>
    <dbReference type="NCBI Taxonomy" id="1303817"/>
    <lineage>
        <taxon>Bacteria</taxon>
        <taxon>Bacillati</taxon>
        <taxon>Bacillota</taxon>
        <taxon>Bacilli</taxon>
        <taxon>Lactobacillales</taxon>
        <taxon>Enterococcaceae</taxon>
        <taxon>Enterococcus</taxon>
    </lineage>
</organism>
<evidence type="ECO:0000256" key="4">
    <source>
        <dbReference type="SAM" id="SignalP"/>
    </source>
</evidence>
<evidence type="ECO:0000256" key="3">
    <source>
        <dbReference type="SAM" id="MobiDB-lite"/>
    </source>
</evidence>
<dbReference type="InterPro" id="IPR003591">
    <property type="entry name" value="Leu-rich_rpt_typical-subtyp"/>
</dbReference>
<feature type="compositionally biased region" description="Basic and acidic residues" evidence="3">
    <location>
        <begin position="89"/>
        <end position="107"/>
    </location>
</feature>
<evidence type="ECO:0000313" key="6">
    <source>
        <dbReference type="EMBL" id="MBV7392275.1"/>
    </source>
</evidence>
<accession>A0ABS6THA7</accession>
<feature type="region of interest" description="Disordered" evidence="3">
    <location>
        <begin position="53"/>
        <end position="123"/>
    </location>
</feature>
<dbReference type="PROSITE" id="PS51450">
    <property type="entry name" value="LRR"/>
    <property type="match status" value="13"/>
</dbReference>
<dbReference type="PANTHER" id="PTHR46652">
    <property type="entry name" value="LEUCINE-RICH REPEAT AND IQ DOMAIN-CONTAINING PROTEIN 1-RELATED"/>
    <property type="match status" value="1"/>
</dbReference>
<evidence type="ECO:0000259" key="5">
    <source>
        <dbReference type="Pfam" id="PF13731"/>
    </source>
</evidence>
<dbReference type="SMART" id="SM00369">
    <property type="entry name" value="LRR_TYP"/>
    <property type="match status" value="10"/>
</dbReference>
<evidence type="ECO:0000256" key="1">
    <source>
        <dbReference type="ARBA" id="ARBA00022614"/>
    </source>
</evidence>
<gene>
    <name evidence="6" type="ORF">KUA55_16450</name>
</gene>
<dbReference type="InterPro" id="IPR001611">
    <property type="entry name" value="Leu-rich_rpt"/>
</dbReference>
<keyword evidence="2" id="KW-0677">Repeat</keyword>
<sequence length="3167" mass="344854">MIKKILTGVCTLLILGSSFPAPTIFAETIDPLTDTEATMPTITDEPTVAAQSIINKDVPADTPTTETGSSSSSESKAQGTTNTTSSTNKDAKEATTKATSDSDKEVADSEVEAQSDSEADEVASDDISDALRAKAAKVHGIEPAAVNDKTPMVEGTFGEDDPETYMLDDTLSLALRSSGMNITISGGLWSGDLKDPGKLTIGDMKTLQVVIVSDGGHPPVFSLVRDLIGLEYAINMDELDCSMNDLTSLDLTKNLKLSKLNCRSNKITDFSLYNNGANIESLSCFGNKIADFTKVIQAQEIYADRQEITIPLSDVKVDAENKLKIIDTIKISDNIDLTTATYTPNSSSSNSEKEATIEGNTMNFENISKQTLSEGSILYDSDESTTNSGFFMYACTITFEDYNPQLLSEGDNSLEYSIDKNLSTALRAQSGWDGYRKNAGELTVDDMVTLTEAAVSYRNLQSIKGLEFATNLTELNCSNNQLTSLEQLKGLPLVDLNCRDNQLTSLEPIKDLPIEVLDFSKNKVSDVSCLFTSKTLDRVTGSNNSVSDISGFSGLSSLYMGSQSITIPVETWSAIEDQKLVLNNLRTTGETDRMTIVETTYPQPSGSTISWDGDQITFSGYTRRDLSGGIYYTFEYDSAKLTGAETIEFYGRLVLEADDNHYLFEGLEGEGQAGIDSKLAEILRTDKAATNDGGPWSGFKKPVNNITAADMENLTSVDVSGKELTSLFGMYHAKNLIKFKANNNQLTSLNHLLTTTLLEEINVDDNQLTSLNFGYFAEDLATKRISANNNQLTNLDDLAGMTKLEEISLNDNQLTNLDGLTDMTTLEEISVNDNQLTNLDHLANNTSMKRLSVKNNKIIDIKTVEGFSELEVADLQGQRIQSRYRPQFTIRRFNDDFVNYFARLNVLGTADHTNYAFSVRRSDNSIEPDASASVSVPNSVNFTALRRSAFNNGTTLYFERDKNILADNITFTGNISFLEYTGTVLREVDDYLSYSDTINTKFAELLRTNSDLTNDGEAWSGDGKPVNRLTDLDMEALTSIDVSNSDLTSIQGIEFAAFLKSFKANNNDIGRVDLRQVDLTGNKELETLELNHNSLTTLDLKNQTKLTSLDCGSNQMTNSQIFSGLTNLTTLKIGGNSFDNFDGISGLTDLTTLAVNDSKLSDLDILNDFPNLKSLDISNNQLSDISKVSDLKNLTTLNADKNQIKDITSIDQMSNLKDATLDDQLLQPPYPRFWKDGDQFKATIDYLKMNVSNGVTFTADTDNASGVSVKTEGNNIIATSGSKVSLDGQTIYFKRTGKGISFSGTLEYSEATLSEGRPNDGSNGDYDIDADFAEAIRKGSGHIVTSDLTPWSGREKEANTLTREDMEAITALAVNDLGLDSVKGLNFAKNLEHYTGVNNNLTNLDDFRENSNLTFIYIVRNKIADITGIPFKDGTIDASAQIISMDFPDFKKQSDGTYKATIDLLKIPNMSSSPWTSEQYILSDMNEDSPVTASKEAGSNKLVLTSATFPKLDQIYLEFLWRGPNRTFAGAINIESEEFLTEGSPGDIEPYDIDATLAQALRSGEAEVTTVSSNPWSGKDKPADRISKRDMADILSIKAVNQNLVSLYGIEHATNLQTINVNQNKLTSLNELKSNAELTAIDANENQINDISVIGGLTKLTTVNAKDQAFTVDYYPTFTADGANYKTTVDPLKMPTGYSVESAKIVDETQNKKATIKPNGAAIDVTGLMRSILNGHQLNFSVTQPMNPAVSFNGNISFAAYAGTKLIEGSENSGHGFDLHTNLATRLRDKKINGVTIAGGGEWVGKEKARNQITDLDMEELIGIYIRPSNMSSLKGIEYATNITSLSAYQNAITDVNLTKNIKLTSLNIGRNSLTSIDLTQNTALTALDVSINSLQSIDLSKNTELISFQGQSNSSLKTIDFSKNTKLTTINTGSTGLTEIDLSMLPDLADVRVYSCDNLERMIFGEGNTKAMTTLFCRSNPKITEVEGINFLTNLTTLQFYANNISDIDSLSDLKNLTTLNISQNQISDISSLSGMTELTSLNVSNNKISDISSLSAKPKLTTLNASNQQIQVDIPRFDLSKGTGIVDVLTTTNGTGLTANLVASDLEGATVTNTADSDDITIGGVAARDFAGQSITFEYAGASLGEGATTADTKTFDGTITFNEYTGRKLIEGVPDASGNEDYDLNKILADRLRKNSADWTTNTGLWSGTNKPTNEITDLDMEELITITVAGGSGSARGNLTSIKGVNFATNITSLNARYHRITKVDLTNNTKLSNVVLRQNQLKTIDLSNNTDLTRLEIDNNQLEVLDVSNNKELTELIIHVNKISDISSFKNLTKLVSLNAHENQISDISSVSELTMLNYLNINTNQVSEVPSLEKLTSLTTLTLRNNQIRDLTNVEALKNQTTVNLTANLSNQTFKLAYPTFTEVEGKYTTAIDHLKMTDSSTLSATIADSDAEITYDASQIIITGSSRSVLNGKTISFERNTTGITFTGTIDFDEYAGTALREGPTDLYPTDYDLDTNLGDLLSKEKNPWNKANVTNLGNAWSGLKKGKHEITDLDMEQLTLINGAGVSSNYGNLTSLKGINYAINLKKLNVDRNQLTDVDVTKNLVLDEITLIYNRLETIDVTQNKALSTLLMSDNKIQGTIDTSQNENLTILNVYNQTDEKLEDKNNLTSLDLDNNKKLKELNVGNNPNLKKVTLNNKDNFDHLVIYNTGLTELDLSNTPNLKYLNASNNQISDISGFINLTKLATMNVSNQKLTTSIPLIDGTKKAEVDLLKTTAGSILTTSRNSTNLITPEAEYGSVGDKAVLSNVTRSSLSGKSYNFSYSNLQEGATSGTKSFNGTVTFDKASDTNQTLEADKTKAEIGETVGFSWNVYSIGDIDMKDVQAKLDLPEGLAVDAESIKVTNGTAITPPADFNNEISIGDIVKGASATITFNATVQDTEVLKWLTTTGTVTWADTTGDATRFTSTATTKVQVKDDQQSYTPSNEGLAITSVPAGFNFGYRSRSDKEALYPLRESDYQYNTKVPQNGFYVRVQNNQSTNSGWSLSASLSNFSNQQGIMPFGNGTSLNFSSMSIKNVLQPDTEDEIFNDSPTGIPTTVGTTELASGGSPQRLTSADQAQGAGTWQLQIPFNGVELQLPSNAGKTGEKYNATVSWSLDNTP</sequence>